<evidence type="ECO:0000256" key="5">
    <source>
        <dbReference type="ARBA" id="ARBA00022989"/>
    </source>
</evidence>
<evidence type="ECO:0000313" key="11">
    <source>
        <dbReference type="Proteomes" id="UP000805614"/>
    </source>
</evidence>
<dbReference type="GO" id="GO:0016757">
    <property type="term" value="F:glycosyltransferase activity"/>
    <property type="evidence" value="ECO:0007669"/>
    <property type="project" value="UniProtKB-KW"/>
</dbReference>
<comment type="caution">
    <text evidence="10">The sequence shown here is derived from an EMBL/GenBank/DDBJ whole genome shotgun (WGS) entry which is preliminary data.</text>
</comment>
<name>A0ABR7LUI5_9ACTN</name>
<feature type="transmembrane region" description="Helical" evidence="9">
    <location>
        <begin position="300"/>
        <end position="329"/>
    </location>
</feature>
<sequence>MEGTDPPGQAVPRRRARAGRQRAGDHRPARPATRLQVTSRGIGFAGLCAIGLSTGCFLVTAVLGPSAVQPTLPGHGPPFSLTAHPSPYLVIGLVAGGVLLAGLGLGLCLYAAGRGWRPAPRPLLLAGLLATAAFALLPPVGSADHLNYAAYGRMVVTGHDPYTTGAADLPDDPVARAVQEWRSTPSVYGPIATGQQAIASWFGGESVRLTVFGLSVTGALAFALVGLILYRYGDPVRSVLFWTLNPLMLFHLVSGAHNDTLAIAVAVAAIAVFTGAGPGGRSTEPRPIDRGGVVPPAGRLLATGALVGAGVALKLPAALVGGGPAWALLRGRPWQQARSQRSFRPLLPAAALFGAAATVVAVAYCIVGWQAFDQVRRASNSVSLATPWHLVDVALGKGTNRPVVQAGALLLLAGLVVLLARALPVEPGQEHRRVAAALVLAWLFAAPYALPWYDGLGWAVLALLPWSRFDRLLLARTVALSLAYLPARAPDLIDLPAGLSWLFTVVRPVIVPWTLTAVLVLLVVWARRSARPVPVPGSKPPVRAGSRG</sequence>
<evidence type="ECO:0000256" key="1">
    <source>
        <dbReference type="ARBA" id="ARBA00004141"/>
    </source>
</evidence>
<proteinExistence type="inferred from homology"/>
<keyword evidence="4 9" id="KW-0812">Transmembrane</keyword>
<comment type="subcellular location">
    <subcellularLocation>
        <location evidence="1">Membrane</location>
        <topology evidence="1">Multi-pass membrane protein</topology>
    </subcellularLocation>
</comment>
<organism evidence="10 11">
    <name type="scientific">Actinomadura alba</name>
    <dbReference type="NCBI Taxonomy" id="406431"/>
    <lineage>
        <taxon>Bacteria</taxon>
        <taxon>Bacillati</taxon>
        <taxon>Actinomycetota</taxon>
        <taxon>Actinomycetes</taxon>
        <taxon>Streptosporangiales</taxon>
        <taxon>Thermomonosporaceae</taxon>
        <taxon>Actinomadura</taxon>
    </lineage>
</organism>
<keyword evidence="3" id="KW-0808">Transferase</keyword>
<feature type="transmembrane region" description="Helical" evidence="9">
    <location>
        <begin position="350"/>
        <end position="372"/>
    </location>
</feature>
<protein>
    <submittedName>
        <fullName evidence="10">Polyprenol phosphomannose-dependent alpha 1,6 mannosyltransferase MptB</fullName>
    </submittedName>
</protein>
<feature type="transmembrane region" description="Helical" evidence="9">
    <location>
        <begin position="501"/>
        <end position="526"/>
    </location>
</feature>
<keyword evidence="2 10" id="KW-0328">Glycosyltransferase</keyword>
<evidence type="ECO:0000256" key="3">
    <source>
        <dbReference type="ARBA" id="ARBA00022679"/>
    </source>
</evidence>
<reference evidence="10 11" key="1">
    <citation type="submission" date="2020-06" db="EMBL/GenBank/DDBJ databases">
        <title>Actinomadura xiongansis sp. nov., isolated from soil of Baiyangdian.</title>
        <authorList>
            <person name="Zhang X."/>
        </authorList>
    </citation>
    <scope>NUCLEOTIDE SEQUENCE [LARGE SCALE GENOMIC DNA]</scope>
    <source>
        <strain evidence="10 11">HBUM206468</strain>
    </source>
</reference>
<accession>A0ABR7LUI5</accession>
<gene>
    <name evidence="10" type="primary">mptB</name>
    <name evidence="10" type="ORF">HKK74_23595</name>
</gene>
<feature type="transmembrane region" description="Helical" evidence="9">
    <location>
        <begin position="403"/>
        <end position="422"/>
    </location>
</feature>
<evidence type="ECO:0000313" key="10">
    <source>
        <dbReference type="EMBL" id="MBC6468456.1"/>
    </source>
</evidence>
<feature type="region of interest" description="Disordered" evidence="8">
    <location>
        <begin position="1"/>
        <end position="31"/>
    </location>
</feature>
<evidence type="ECO:0000256" key="4">
    <source>
        <dbReference type="ARBA" id="ARBA00022692"/>
    </source>
</evidence>
<feature type="transmembrane region" description="Helical" evidence="9">
    <location>
        <begin position="88"/>
        <end position="111"/>
    </location>
</feature>
<keyword evidence="6 9" id="KW-0472">Membrane</keyword>
<feature type="transmembrane region" description="Helical" evidence="9">
    <location>
        <begin position="123"/>
        <end position="141"/>
    </location>
</feature>
<dbReference type="Pfam" id="PF26314">
    <property type="entry name" value="MptA_B_family"/>
    <property type="match status" value="1"/>
</dbReference>
<keyword evidence="11" id="KW-1185">Reference proteome</keyword>
<feature type="transmembrane region" description="Helical" evidence="9">
    <location>
        <begin position="261"/>
        <end position="280"/>
    </location>
</feature>
<keyword evidence="5 9" id="KW-1133">Transmembrane helix</keyword>
<feature type="transmembrane region" description="Helical" evidence="9">
    <location>
        <begin position="44"/>
        <end position="68"/>
    </location>
</feature>
<comment type="similarity">
    <text evidence="7">Belongs to the MptA/B family.</text>
</comment>
<evidence type="ECO:0000256" key="9">
    <source>
        <dbReference type="SAM" id="Phobius"/>
    </source>
</evidence>
<evidence type="ECO:0000256" key="2">
    <source>
        <dbReference type="ARBA" id="ARBA00022676"/>
    </source>
</evidence>
<feature type="compositionally biased region" description="Low complexity" evidence="8">
    <location>
        <begin position="1"/>
        <end position="11"/>
    </location>
</feature>
<evidence type="ECO:0000256" key="6">
    <source>
        <dbReference type="ARBA" id="ARBA00023136"/>
    </source>
</evidence>
<dbReference type="EMBL" id="JABVEC010000019">
    <property type="protein sequence ID" value="MBC6468456.1"/>
    <property type="molecule type" value="Genomic_DNA"/>
</dbReference>
<evidence type="ECO:0000256" key="7">
    <source>
        <dbReference type="ARBA" id="ARBA00043987"/>
    </source>
</evidence>
<feature type="transmembrane region" description="Helical" evidence="9">
    <location>
        <begin position="434"/>
        <end position="453"/>
    </location>
</feature>
<dbReference type="NCBIfam" id="NF038066">
    <property type="entry name" value="MptB"/>
    <property type="match status" value="1"/>
</dbReference>
<evidence type="ECO:0000256" key="8">
    <source>
        <dbReference type="SAM" id="MobiDB-lite"/>
    </source>
</evidence>
<dbReference type="Proteomes" id="UP000805614">
    <property type="component" value="Unassembled WGS sequence"/>
</dbReference>
<feature type="transmembrane region" description="Helical" evidence="9">
    <location>
        <begin position="209"/>
        <end position="230"/>
    </location>
</feature>
<dbReference type="InterPro" id="IPR049829">
    <property type="entry name" value="MptA/B-like"/>
</dbReference>